<keyword evidence="4" id="KW-0754">Steroid-binding</keyword>
<dbReference type="PANTHER" id="PTHR48092">
    <property type="entry name" value="KNIRPS-RELATED PROTEIN-RELATED"/>
    <property type="match status" value="1"/>
</dbReference>
<dbReference type="GO" id="GO:0010628">
    <property type="term" value="P:positive regulation of gene expression"/>
    <property type="evidence" value="ECO:0007669"/>
    <property type="project" value="UniProtKB-ARBA"/>
</dbReference>
<dbReference type="InterPro" id="IPR001723">
    <property type="entry name" value="Nuclear_hrmn_rcpt"/>
</dbReference>
<dbReference type="GO" id="GO:0001046">
    <property type="term" value="F:core promoter sequence-specific DNA binding"/>
    <property type="evidence" value="ECO:0007669"/>
    <property type="project" value="UniProtKB-ARBA"/>
</dbReference>
<dbReference type="FunFam" id="1.10.565.10:FF:000004">
    <property type="entry name" value="Androgen receptor variant"/>
    <property type="match status" value="1"/>
</dbReference>
<keyword evidence="5 15" id="KW-0479">Metal-binding</keyword>
<dbReference type="Ensembl" id="ENSSTUT00000013249.1">
    <property type="protein sequence ID" value="ENSSTUP00000012513.1"/>
    <property type="gene ID" value="ENSSTUG00000005826.1"/>
</dbReference>
<evidence type="ECO:0000256" key="9">
    <source>
        <dbReference type="ARBA" id="ARBA00023121"/>
    </source>
</evidence>
<evidence type="ECO:0000313" key="18">
    <source>
        <dbReference type="Ensembl" id="ENSSTUP00000012513.1"/>
    </source>
</evidence>
<evidence type="ECO:0000259" key="16">
    <source>
        <dbReference type="PROSITE" id="PS51030"/>
    </source>
</evidence>
<dbReference type="InterPro" id="IPR035500">
    <property type="entry name" value="NHR-like_dom_sf"/>
</dbReference>
<keyword evidence="3" id="KW-0597">Phosphoprotein</keyword>
<dbReference type="Gene3D" id="3.30.50.10">
    <property type="entry name" value="Erythroid Transcription Factor GATA-1, subunit A"/>
    <property type="match status" value="1"/>
</dbReference>
<accession>A0A673WTR2</accession>
<dbReference type="GO" id="GO:0005634">
    <property type="term" value="C:nucleus"/>
    <property type="evidence" value="ECO:0007669"/>
    <property type="project" value="UniProtKB-SubCell"/>
</dbReference>
<evidence type="ECO:0000256" key="8">
    <source>
        <dbReference type="ARBA" id="ARBA00023015"/>
    </source>
</evidence>
<dbReference type="Pfam" id="PF00104">
    <property type="entry name" value="Hormone_recep"/>
    <property type="match status" value="1"/>
</dbReference>
<sequence length="727" mass="81170">MENKHTTDRMDTANTLSSDVTDSSKKVSYLIEKYGDVEFGQPRKFSKEPQSQVCVSSSVVRSFGNVATLCAAPSGSSNNSAMFKDCTVRDNVSLINKAYYDRADPVRWTEVCGIDGVKESMLPQPAPTVTRDSLQRTATNMITTRSSTTATGVCRIIKDEKEPSLIMETPCPDFEQTANIPTLATCYDSERKQQPLGFMDDSAASFTTSAPGQQHHQQLLLDCSPNFLVDLNQNDQMSTVPQIRTDSRGVPFPTHPGKGMLSFDVMSSNGQGPQQHLMVYKSEMPRWSIQTSPTHSPFWCQSSGVSEDQYPHHGYSSPDGIHTSALLQRSPTYTGYGGVPPQRLCMICGDEASGCHYGVLTCGSCKVFFKRAVEGHHNYLCAGRNDCIVDKIRRKNCPACRLRKCYQAGMMLGGRKLKRFGALKAGLAPALMFQGPLSALGDGLAPALMFQGPLSALGDGQALASLPCMPGLNELQLSPQIISILESIEPEVVYSGYDNSQPDMPHLLLNSLNRLCDRQLLWIVRWSKSLPGFRSLHINDQMTLIQYSWMNLMVFSLGWRSFQNVTSEYLYFAPDLILSQDRMRRSPIYDLCLAMQFIPQEFTSLQVTKEEFLCMKAIMILNTVPLEGLKSQAQFEEMRQNYIRELTKAIHLKERGMVASSQRFYHLTKLMDAMHEIVKKVNLYCLSTYIQADAMKVEFPEMMSEVISSQLPKVLAGMVKTLLFHAK</sequence>
<evidence type="ECO:0000256" key="15">
    <source>
        <dbReference type="RuleBase" id="RU004334"/>
    </source>
</evidence>
<reference evidence="18" key="2">
    <citation type="submission" date="2025-09" db="UniProtKB">
        <authorList>
            <consortium name="Ensembl"/>
        </authorList>
    </citation>
    <scope>IDENTIFICATION</scope>
</reference>
<comment type="subcellular location">
    <subcellularLocation>
        <location evidence="1 15">Nucleus</location>
    </subcellularLocation>
</comment>
<dbReference type="PRINTS" id="PR00398">
    <property type="entry name" value="STRDHORMONER"/>
</dbReference>
<keyword evidence="7 15" id="KW-0862">Zinc</keyword>
<keyword evidence="6 15" id="KW-0863">Zinc-finger</keyword>
<keyword evidence="9" id="KW-0446">Lipid-binding</keyword>
<dbReference type="Pfam" id="PF00105">
    <property type="entry name" value="zf-C4"/>
    <property type="match status" value="1"/>
</dbReference>
<evidence type="ECO:0000256" key="11">
    <source>
        <dbReference type="ARBA" id="ARBA00023163"/>
    </source>
</evidence>
<organism evidence="18 19">
    <name type="scientific">Salmo trutta</name>
    <name type="common">Brown trout</name>
    <dbReference type="NCBI Taxonomy" id="8032"/>
    <lineage>
        <taxon>Eukaryota</taxon>
        <taxon>Metazoa</taxon>
        <taxon>Chordata</taxon>
        <taxon>Craniata</taxon>
        <taxon>Vertebrata</taxon>
        <taxon>Euteleostomi</taxon>
        <taxon>Actinopterygii</taxon>
        <taxon>Neopterygii</taxon>
        <taxon>Teleostei</taxon>
        <taxon>Protacanthopterygii</taxon>
        <taxon>Salmoniformes</taxon>
        <taxon>Salmonidae</taxon>
        <taxon>Salmoninae</taxon>
        <taxon>Salmo</taxon>
    </lineage>
</organism>
<evidence type="ECO:0000259" key="17">
    <source>
        <dbReference type="PROSITE" id="PS51843"/>
    </source>
</evidence>
<dbReference type="Gene3D" id="1.10.565.10">
    <property type="entry name" value="Retinoid X Receptor"/>
    <property type="match status" value="1"/>
</dbReference>
<dbReference type="GO" id="GO:1990239">
    <property type="term" value="F:steroid hormone binding"/>
    <property type="evidence" value="ECO:0007669"/>
    <property type="project" value="UniProtKB-ARBA"/>
</dbReference>
<dbReference type="Proteomes" id="UP000472277">
    <property type="component" value="Chromosome 26"/>
</dbReference>
<dbReference type="KEGG" id="stru:115163863"/>
<evidence type="ECO:0000256" key="5">
    <source>
        <dbReference type="ARBA" id="ARBA00022723"/>
    </source>
</evidence>
<dbReference type="OMA" id="KVQRTNV"/>
<dbReference type="PROSITE" id="PS51030">
    <property type="entry name" value="NUCLEAR_REC_DBD_2"/>
    <property type="match status" value="1"/>
</dbReference>
<evidence type="ECO:0000256" key="1">
    <source>
        <dbReference type="ARBA" id="ARBA00004123"/>
    </source>
</evidence>
<dbReference type="PRINTS" id="PR00047">
    <property type="entry name" value="STROIDFINGER"/>
</dbReference>
<evidence type="ECO:0000256" key="13">
    <source>
        <dbReference type="ARBA" id="ARBA00023242"/>
    </source>
</evidence>
<evidence type="ECO:0000256" key="2">
    <source>
        <dbReference type="ARBA" id="ARBA00013488"/>
    </source>
</evidence>
<dbReference type="InterPro" id="IPR001628">
    <property type="entry name" value="Znf_hrmn_rcpt"/>
</dbReference>
<protein>
    <recommendedName>
        <fullName evidence="2">Progesterone receptor</fullName>
    </recommendedName>
    <alternativeName>
        <fullName evidence="14">Nuclear receptor subfamily 3 group C member 3</fullName>
    </alternativeName>
</protein>
<dbReference type="AlphaFoldDB" id="A0A673WTR2"/>
<dbReference type="CDD" id="cd07172">
    <property type="entry name" value="NR_DBD_GR_PR"/>
    <property type="match status" value="1"/>
</dbReference>
<proteinExistence type="inferred from homology"/>
<evidence type="ECO:0000256" key="14">
    <source>
        <dbReference type="ARBA" id="ARBA00031166"/>
    </source>
</evidence>
<dbReference type="SMART" id="SM00399">
    <property type="entry name" value="ZnF_C4"/>
    <property type="match status" value="1"/>
</dbReference>
<dbReference type="PROSITE" id="PS00031">
    <property type="entry name" value="NUCLEAR_REC_DBD_1"/>
    <property type="match status" value="1"/>
</dbReference>
<dbReference type="GO" id="GO:0051414">
    <property type="term" value="P:response to cortisol"/>
    <property type="evidence" value="ECO:0007669"/>
    <property type="project" value="UniProtKB-ARBA"/>
</dbReference>
<comment type="similarity">
    <text evidence="15">Belongs to the nuclear hormone receptor family.</text>
</comment>
<gene>
    <name evidence="18" type="primary">PGR</name>
    <name evidence="18" type="synonym">pgr</name>
</gene>
<dbReference type="InterPro" id="IPR050200">
    <property type="entry name" value="Nuclear_hormone_rcpt_NR3"/>
</dbReference>
<dbReference type="GO" id="GO:1990794">
    <property type="term" value="C:basolateral part of cell"/>
    <property type="evidence" value="ECO:0007669"/>
    <property type="project" value="UniProtKB-ARBA"/>
</dbReference>
<dbReference type="SMART" id="SM00430">
    <property type="entry name" value="HOLI"/>
    <property type="match status" value="1"/>
</dbReference>
<keyword evidence="10 15" id="KW-0238">DNA-binding</keyword>
<keyword evidence="13 15" id="KW-0539">Nucleus</keyword>
<evidence type="ECO:0000256" key="7">
    <source>
        <dbReference type="ARBA" id="ARBA00022833"/>
    </source>
</evidence>
<name>A0A673WTR2_SALTR</name>
<evidence type="ECO:0000256" key="12">
    <source>
        <dbReference type="ARBA" id="ARBA00023170"/>
    </source>
</evidence>
<evidence type="ECO:0000256" key="3">
    <source>
        <dbReference type="ARBA" id="ARBA00022553"/>
    </source>
</evidence>
<dbReference type="GO" id="GO:0008270">
    <property type="term" value="F:zinc ion binding"/>
    <property type="evidence" value="ECO:0007669"/>
    <property type="project" value="UniProtKB-KW"/>
</dbReference>
<keyword evidence="19" id="KW-1185">Reference proteome</keyword>
<evidence type="ECO:0000256" key="6">
    <source>
        <dbReference type="ARBA" id="ARBA00022771"/>
    </source>
</evidence>
<feature type="domain" description="Nuclear receptor" evidence="16">
    <location>
        <begin position="342"/>
        <end position="417"/>
    </location>
</feature>
<dbReference type="SUPFAM" id="SSF57716">
    <property type="entry name" value="Glucocorticoid receptor-like (DNA-binding domain)"/>
    <property type="match status" value="1"/>
</dbReference>
<dbReference type="InParanoid" id="A0A673WTR2"/>
<dbReference type="CTD" id="5241"/>
<dbReference type="GO" id="GO:0031963">
    <property type="term" value="F:nuclear cortisol receptor activity"/>
    <property type="evidence" value="ECO:0007669"/>
    <property type="project" value="UniProtKB-ARBA"/>
</dbReference>
<evidence type="ECO:0000256" key="10">
    <source>
        <dbReference type="ARBA" id="ARBA00023125"/>
    </source>
</evidence>
<dbReference type="InterPro" id="IPR000536">
    <property type="entry name" value="Nucl_hrmn_rcpt_lig-bd"/>
</dbReference>
<dbReference type="SUPFAM" id="SSF48508">
    <property type="entry name" value="Nuclear receptor ligand-binding domain"/>
    <property type="match status" value="1"/>
</dbReference>
<dbReference type="InterPro" id="IPR013088">
    <property type="entry name" value="Znf_NHR/GATA"/>
</dbReference>
<keyword evidence="11 15" id="KW-0804">Transcription</keyword>
<evidence type="ECO:0000313" key="19">
    <source>
        <dbReference type="Proteomes" id="UP000472277"/>
    </source>
</evidence>
<reference evidence="18" key="1">
    <citation type="submission" date="2025-08" db="UniProtKB">
        <authorList>
            <consortium name="Ensembl"/>
        </authorList>
    </citation>
    <scope>IDENTIFICATION</scope>
</reference>
<dbReference type="GeneTree" id="ENSGT00940000159713"/>
<dbReference type="OrthoDB" id="8580220at2759"/>
<feature type="domain" description="NR LBD" evidence="17">
    <location>
        <begin position="473"/>
        <end position="707"/>
    </location>
</feature>
<dbReference type="PROSITE" id="PS51843">
    <property type="entry name" value="NR_LBD"/>
    <property type="match status" value="1"/>
</dbReference>
<keyword evidence="12 15" id="KW-0675">Receptor</keyword>
<evidence type="ECO:0000256" key="4">
    <source>
        <dbReference type="ARBA" id="ARBA00022665"/>
    </source>
</evidence>
<keyword evidence="8 15" id="KW-0805">Transcription regulation</keyword>
<dbReference type="FunFam" id="3.30.50.10:FF:000027">
    <property type="entry name" value="Progesterone receptor"/>
    <property type="match status" value="1"/>
</dbReference>